<name>M1Z3E6_NITG3</name>
<keyword evidence="1" id="KW-1133">Transmembrane helix</keyword>
<feature type="transmembrane region" description="Helical" evidence="1">
    <location>
        <begin position="6"/>
        <end position="29"/>
    </location>
</feature>
<keyword evidence="3" id="KW-1185">Reference proteome</keyword>
<proteinExistence type="predicted"/>
<accession>M1Z3E6</accession>
<feature type="transmembrane region" description="Helical" evidence="1">
    <location>
        <begin position="41"/>
        <end position="59"/>
    </location>
</feature>
<dbReference type="AlphaFoldDB" id="M1Z3E6"/>
<evidence type="ECO:0000313" key="3">
    <source>
        <dbReference type="Proteomes" id="UP000011704"/>
    </source>
</evidence>
<reference evidence="2 3" key="1">
    <citation type="journal article" date="2013" name="Front. Microbiol.">
        <title>The genome of Nitrospina gracilis illuminates the metabolism and evolution of the major marine nitrite oxidizer.</title>
        <authorList>
            <person name="Luecker S."/>
            <person name="Nowka B."/>
            <person name="Rattei T."/>
            <person name="Spieck E."/>
            <person name="and Daims H."/>
        </authorList>
    </citation>
    <scope>NUCLEOTIDE SEQUENCE [LARGE SCALE GENOMIC DNA]</scope>
    <source>
        <strain evidence="2 3">3/211</strain>
    </source>
</reference>
<sequence length="104" mass="11768">MLTDTQNFIVYLMFLSGLLFLGLNFIAHSMVFPGGKGSKRMGYMLIVAVILALVVTQQYRLLVALEFSASLARQIILGGFAVPVFLLSLVYYRIQRFRSEKKQD</sequence>
<dbReference type="Proteomes" id="UP000011704">
    <property type="component" value="Unassembled WGS sequence"/>
</dbReference>
<feature type="transmembrane region" description="Helical" evidence="1">
    <location>
        <begin position="71"/>
        <end position="92"/>
    </location>
</feature>
<dbReference type="STRING" id="1266370.NITGR_920002"/>
<gene>
    <name evidence="2" type="ORF">NITGR_920002</name>
</gene>
<keyword evidence="1" id="KW-0812">Transmembrane</keyword>
<organism evidence="2 3">
    <name type="scientific">Nitrospina gracilis (strain 3/211)</name>
    <dbReference type="NCBI Taxonomy" id="1266370"/>
    <lineage>
        <taxon>Bacteria</taxon>
        <taxon>Pseudomonadati</taxon>
        <taxon>Nitrospinota/Tectimicrobiota group</taxon>
        <taxon>Nitrospinota</taxon>
        <taxon>Nitrospinia</taxon>
        <taxon>Nitrospinales</taxon>
        <taxon>Nitrospinaceae</taxon>
        <taxon>Nitrospina</taxon>
    </lineage>
</organism>
<dbReference type="InParanoid" id="M1Z3E6"/>
<evidence type="ECO:0000256" key="1">
    <source>
        <dbReference type="SAM" id="Phobius"/>
    </source>
</evidence>
<dbReference type="HOGENOM" id="CLU_2247167_0_0_0"/>
<protein>
    <submittedName>
        <fullName evidence="2">Uncharacterized protein</fullName>
    </submittedName>
</protein>
<dbReference type="EMBL" id="CAQJ01000102">
    <property type="protein sequence ID" value="CCQ92023.1"/>
    <property type="molecule type" value="Genomic_DNA"/>
</dbReference>
<evidence type="ECO:0000313" key="2">
    <source>
        <dbReference type="EMBL" id="CCQ92023.1"/>
    </source>
</evidence>
<dbReference type="RefSeq" id="WP_005011466.1">
    <property type="nucleotide sequence ID" value="NZ_HG422173.1"/>
</dbReference>
<comment type="caution">
    <text evidence="2">The sequence shown here is derived from an EMBL/GenBank/DDBJ whole genome shotgun (WGS) entry which is preliminary data.</text>
</comment>
<keyword evidence="1" id="KW-0472">Membrane</keyword>